<dbReference type="Pfam" id="PF13185">
    <property type="entry name" value="GAF_2"/>
    <property type="match status" value="1"/>
</dbReference>
<dbReference type="SMART" id="SM01012">
    <property type="entry name" value="ANTAR"/>
    <property type="match status" value="1"/>
</dbReference>
<dbReference type="Pfam" id="PF03861">
    <property type="entry name" value="ANTAR"/>
    <property type="match status" value="1"/>
</dbReference>
<dbReference type="GO" id="GO:0003723">
    <property type="term" value="F:RNA binding"/>
    <property type="evidence" value="ECO:0007669"/>
    <property type="project" value="InterPro"/>
</dbReference>
<reference evidence="4 5" key="1">
    <citation type="journal article" date="2016" name="Nat. Commun.">
        <title>Thousands of microbial genomes shed light on interconnected biogeochemical processes in an aquifer system.</title>
        <authorList>
            <person name="Anantharaman K."/>
            <person name="Brown C.T."/>
            <person name="Hug L.A."/>
            <person name="Sharon I."/>
            <person name="Castelle C.J."/>
            <person name="Probst A.J."/>
            <person name="Thomas B.C."/>
            <person name="Singh A."/>
            <person name="Wilkins M.J."/>
            <person name="Karaoz U."/>
            <person name="Brodie E.L."/>
            <person name="Williams K.H."/>
            <person name="Hubbard S.S."/>
            <person name="Banfield J.F."/>
        </authorList>
    </citation>
    <scope>NUCLEOTIDE SEQUENCE [LARGE SCALE GENOMIC DNA]</scope>
</reference>
<gene>
    <name evidence="4" type="ORF">A2777_02950</name>
</gene>
<name>A0A1F5Z870_9BACT</name>
<dbReference type="Gene3D" id="1.10.10.10">
    <property type="entry name" value="Winged helix-like DNA-binding domain superfamily/Winged helix DNA-binding domain"/>
    <property type="match status" value="1"/>
</dbReference>
<accession>A0A1F5Z870</accession>
<evidence type="ECO:0000313" key="5">
    <source>
        <dbReference type="Proteomes" id="UP000177354"/>
    </source>
</evidence>
<dbReference type="SMART" id="SM00065">
    <property type="entry name" value="GAF"/>
    <property type="match status" value="1"/>
</dbReference>
<dbReference type="InterPro" id="IPR005561">
    <property type="entry name" value="ANTAR"/>
</dbReference>
<dbReference type="AlphaFoldDB" id="A0A1F5Z870"/>
<protein>
    <recommendedName>
        <fullName evidence="3">ANTAR domain-containing protein</fullName>
    </recommendedName>
</protein>
<dbReference type="InterPro" id="IPR029016">
    <property type="entry name" value="GAF-like_dom_sf"/>
</dbReference>
<organism evidence="4 5">
    <name type="scientific">Candidatus Gottesmanbacteria bacterium RIFCSPHIGHO2_01_FULL_40_15</name>
    <dbReference type="NCBI Taxonomy" id="1798376"/>
    <lineage>
        <taxon>Bacteria</taxon>
        <taxon>Candidatus Gottesmaniibacteriota</taxon>
    </lineage>
</organism>
<dbReference type="Proteomes" id="UP000177354">
    <property type="component" value="Unassembled WGS sequence"/>
</dbReference>
<dbReference type="Gene3D" id="3.30.450.40">
    <property type="match status" value="1"/>
</dbReference>
<dbReference type="EMBL" id="MFJF01000002">
    <property type="protein sequence ID" value="OGG08377.1"/>
    <property type="molecule type" value="Genomic_DNA"/>
</dbReference>
<feature type="domain" description="ANTAR" evidence="3">
    <location>
        <begin position="170"/>
        <end position="231"/>
    </location>
</feature>
<sequence>MTDTEKKVIKDLKKELDFLYKVTKDVHSLEIDSLLREIVKIAVEVSDSDSCLIYVLDPQKNELVLRASKNPRPQLLKKIKMKLGEGITGWVAREKKPVAIPKGAARDPRFKLFRSLPEDKFEAFLSVPIINKHGVCGVINVQHQKKHDHSPMEINLLAAIGKLVGGAVENALLIETTLELKEALDIRKIVEKAKGILMKKIGLSEDEAFNRLRRESMNSRKSLKEVSEAVILAGRFKFGT</sequence>
<keyword evidence="2" id="KW-0804">Transcription</keyword>
<dbReference type="InterPro" id="IPR003018">
    <property type="entry name" value="GAF"/>
</dbReference>
<evidence type="ECO:0000256" key="2">
    <source>
        <dbReference type="ARBA" id="ARBA00023163"/>
    </source>
</evidence>
<evidence type="ECO:0000313" key="4">
    <source>
        <dbReference type="EMBL" id="OGG08377.1"/>
    </source>
</evidence>
<dbReference type="PROSITE" id="PS50921">
    <property type="entry name" value="ANTAR"/>
    <property type="match status" value="1"/>
</dbReference>
<evidence type="ECO:0000259" key="3">
    <source>
        <dbReference type="PROSITE" id="PS50921"/>
    </source>
</evidence>
<evidence type="ECO:0000256" key="1">
    <source>
        <dbReference type="ARBA" id="ARBA00023015"/>
    </source>
</evidence>
<proteinExistence type="predicted"/>
<comment type="caution">
    <text evidence="4">The sequence shown here is derived from an EMBL/GenBank/DDBJ whole genome shotgun (WGS) entry which is preliminary data.</text>
</comment>
<dbReference type="SUPFAM" id="SSF55781">
    <property type="entry name" value="GAF domain-like"/>
    <property type="match status" value="1"/>
</dbReference>
<keyword evidence="1" id="KW-0805">Transcription regulation</keyword>
<dbReference type="InterPro" id="IPR036388">
    <property type="entry name" value="WH-like_DNA-bd_sf"/>
</dbReference>